<reference evidence="3 4" key="1">
    <citation type="submission" date="2023-08" db="EMBL/GenBank/DDBJ databases">
        <title>Black Yeasts Isolated from many extreme environments.</title>
        <authorList>
            <person name="Coleine C."/>
            <person name="Stajich J.E."/>
            <person name="Selbmann L."/>
        </authorList>
    </citation>
    <scope>NUCLEOTIDE SEQUENCE [LARGE SCALE GENOMIC DNA]</scope>
    <source>
        <strain evidence="3 4">CCFEE 5935</strain>
    </source>
</reference>
<feature type="region of interest" description="Disordered" evidence="1">
    <location>
        <begin position="1"/>
        <end position="29"/>
    </location>
</feature>
<evidence type="ECO:0000313" key="3">
    <source>
        <dbReference type="EMBL" id="KAK5169822.1"/>
    </source>
</evidence>
<evidence type="ECO:0000313" key="4">
    <source>
        <dbReference type="Proteomes" id="UP001337655"/>
    </source>
</evidence>
<dbReference type="RefSeq" id="XP_064659168.1">
    <property type="nucleotide sequence ID" value="XM_064803043.1"/>
</dbReference>
<dbReference type="EMBL" id="JAVRRT010000008">
    <property type="protein sequence ID" value="KAK5169822.1"/>
    <property type="molecule type" value="Genomic_DNA"/>
</dbReference>
<dbReference type="Proteomes" id="UP001337655">
    <property type="component" value="Unassembled WGS sequence"/>
</dbReference>
<name>A0AAV9PCL8_9PEZI</name>
<dbReference type="InterPro" id="IPR045518">
    <property type="entry name" value="2EXR"/>
</dbReference>
<feature type="compositionally biased region" description="Basic and acidic residues" evidence="1">
    <location>
        <begin position="9"/>
        <end position="25"/>
    </location>
</feature>
<organism evidence="3 4">
    <name type="scientific">Saxophila tyrrhenica</name>
    <dbReference type="NCBI Taxonomy" id="1690608"/>
    <lineage>
        <taxon>Eukaryota</taxon>
        <taxon>Fungi</taxon>
        <taxon>Dikarya</taxon>
        <taxon>Ascomycota</taxon>
        <taxon>Pezizomycotina</taxon>
        <taxon>Dothideomycetes</taxon>
        <taxon>Dothideomycetidae</taxon>
        <taxon>Mycosphaerellales</taxon>
        <taxon>Extremaceae</taxon>
        <taxon>Saxophila</taxon>
    </lineage>
</organism>
<comment type="caution">
    <text evidence="3">The sequence shown here is derived from an EMBL/GenBank/DDBJ whole genome shotgun (WGS) entry which is preliminary data.</text>
</comment>
<evidence type="ECO:0000256" key="1">
    <source>
        <dbReference type="SAM" id="MobiDB-lite"/>
    </source>
</evidence>
<dbReference type="AlphaFoldDB" id="A0AAV9PCL8"/>
<dbReference type="GeneID" id="89927141"/>
<gene>
    <name evidence="3" type="ORF">LTR77_005800</name>
</gene>
<proteinExistence type="predicted"/>
<accession>A0AAV9PCL8</accession>
<protein>
    <recommendedName>
        <fullName evidence="2">2EXR domain-containing protein</fullName>
    </recommendedName>
</protein>
<keyword evidence="4" id="KW-1185">Reference proteome</keyword>
<sequence length="102" mass="12085">MALVRKRKAEAVHDPEDKTIGDHVASRHKHKREKYTGNLFEKLPGELRNRIWMFSLVDECPLVVKALRRKTTPKSWRRIKFRGPSLFLANKQIRQEAPSIYY</sequence>
<feature type="domain" description="2EXR" evidence="2">
    <location>
        <begin position="39"/>
        <end position="97"/>
    </location>
</feature>
<evidence type="ECO:0000259" key="2">
    <source>
        <dbReference type="Pfam" id="PF20150"/>
    </source>
</evidence>
<dbReference type="Pfam" id="PF20150">
    <property type="entry name" value="2EXR"/>
    <property type="match status" value="1"/>
</dbReference>